<proteinExistence type="predicted"/>
<protein>
    <submittedName>
        <fullName evidence="4">NADH-flavin reductase</fullName>
    </submittedName>
</protein>
<dbReference type="PANTHER" id="PTHR47128:SF2">
    <property type="entry name" value="PROTEIN HIGH CHLOROPHYLL FLUORESCENCE PHENOTYPE 244, CHLOROPLASTIC"/>
    <property type="match status" value="1"/>
</dbReference>
<organism evidence="4">
    <name type="scientific">uncultured Thiotrichaceae bacterium</name>
    <dbReference type="NCBI Taxonomy" id="298394"/>
    <lineage>
        <taxon>Bacteria</taxon>
        <taxon>Pseudomonadati</taxon>
        <taxon>Pseudomonadota</taxon>
        <taxon>Gammaproteobacteria</taxon>
        <taxon>Thiotrichales</taxon>
        <taxon>Thiotrichaceae</taxon>
        <taxon>environmental samples</taxon>
    </lineage>
</organism>
<name>A0A6S6TKL6_9GAMM</name>
<dbReference type="EMBL" id="CACVAY010000096">
    <property type="protein sequence ID" value="CAA6819904.1"/>
    <property type="molecule type" value="Genomic_DNA"/>
</dbReference>
<dbReference type="CDD" id="cd05243">
    <property type="entry name" value="SDR_a5"/>
    <property type="match status" value="1"/>
</dbReference>
<evidence type="ECO:0000259" key="3">
    <source>
        <dbReference type="Pfam" id="PF13460"/>
    </source>
</evidence>
<dbReference type="Gene3D" id="3.40.50.720">
    <property type="entry name" value="NAD(P)-binding Rossmann-like Domain"/>
    <property type="match status" value="1"/>
</dbReference>
<feature type="domain" description="NAD(P)-binding" evidence="3">
    <location>
        <begin position="8"/>
        <end position="144"/>
    </location>
</feature>
<dbReference type="AlphaFoldDB" id="A0A6S6TKL6"/>
<accession>A0A6S6TKL6</accession>
<dbReference type="InterPro" id="IPR036291">
    <property type="entry name" value="NAD(P)-bd_dom_sf"/>
</dbReference>
<dbReference type="GO" id="GO:0009523">
    <property type="term" value="C:photosystem II"/>
    <property type="evidence" value="ECO:0007669"/>
    <property type="project" value="UniProtKB-KW"/>
</dbReference>
<dbReference type="GO" id="GO:0015979">
    <property type="term" value="P:photosynthesis"/>
    <property type="evidence" value="ECO:0007669"/>
    <property type="project" value="UniProtKB-KW"/>
</dbReference>
<evidence type="ECO:0000313" key="4">
    <source>
        <dbReference type="EMBL" id="CAA6819904.1"/>
    </source>
</evidence>
<dbReference type="InterPro" id="IPR044256">
    <property type="entry name" value="HCF244-like"/>
</dbReference>
<evidence type="ECO:0000256" key="1">
    <source>
        <dbReference type="ARBA" id="ARBA00022531"/>
    </source>
</evidence>
<dbReference type="SUPFAM" id="SSF51735">
    <property type="entry name" value="NAD(P)-binding Rossmann-fold domains"/>
    <property type="match status" value="1"/>
</dbReference>
<dbReference type="PANTHER" id="PTHR47128">
    <property type="match status" value="1"/>
</dbReference>
<dbReference type="Pfam" id="PF13460">
    <property type="entry name" value="NAD_binding_10"/>
    <property type="match status" value="1"/>
</dbReference>
<evidence type="ECO:0000256" key="2">
    <source>
        <dbReference type="ARBA" id="ARBA00023276"/>
    </source>
</evidence>
<keyword evidence="2" id="KW-0604">Photosystem II</keyword>
<reference evidence="4" key="1">
    <citation type="submission" date="2020-01" db="EMBL/GenBank/DDBJ databases">
        <authorList>
            <person name="Meier V. D."/>
            <person name="Meier V D."/>
        </authorList>
    </citation>
    <scope>NUCLEOTIDE SEQUENCE</scope>
    <source>
        <strain evidence="4">HLG_WM_MAG_07</strain>
    </source>
</reference>
<keyword evidence="1" id="KW-0602">Photosynthesis</keyword>
<gene>
    <name evidence="4" type="ORF">HELGO_WM18971</name>
</gene>
<dbReference type="InterPro" id="IPR016040">
    <property type="entry name" value="NAD(P)-bd_dom"/>
</dbReference>
<sequence>MKTVFIAGATGYLGQHLVKEYVRRGWFVRALVRDKVRAGLLDLPAQMLVEAEATKPETLAGQLDGADLVISSLGITRQKDGLSYQDVDYQANLNLLEEALKAGVPRFAYIHVLNADRMKKVPLVTAKQAFVERLQQAPMASTVIAPSGYFSDMRDFYKMACSGRVWLFGDGSYRINPVHGADLAVATADAIDEECQWLDVGGPEVFTQTELAILAFQIAQKPLKISYLPDSLRRMALVTLPFLTPRSMHGPAQFFLTALGMDVLGEQRGTHQLSDYFASIRP</sequence>